<organism evidence="1 2">
    <name type="scientific">Leptospira yasudae</name>
    <dbReference type="NCBI Taxonomy" id="2202201"/>
    <lineage>
        <taxon>Bacteria</taxon>
        <taxon>Pseudomonadati</taxon>
        <taxon>Spirochaetota</taxon>
        <taxon>Spirochaetia</taxon>
        <taxon>Leptospirales</taxon>
        <taxon>Leptospiraceae</taxon>
        <taxon>Leptospira</taxon>
    </lineage>
</organism>
<comment type="caution">
    <text evidence="1">The sequence shown here is derived from an EMBL/GenBank/DDBJ whole genome shotgun (WGS) entry which is preliminary data.</text>
</comment>
<evidence type="ECO:0000313" key="1">
    <source>
        <dbReference type="EMBL" id="TGL82012.1"/>
    </source>
</evidence>
<dbReference type="AlphaFoldDB" id="A0A6N4QEN4"/>
<gene>
    <name evidence="1" type="ORF">EHQ83_14370</name>
</gene>
<evidence type="ECO:0000313" key="2">
    <source>
        <dbReference type="Proteomes" id="UP000297613"/>
    </source>
</evidence>
<accession>A0A6N4QEN4</accession>
<dbReference type="Proteomes" id="UP000297613">
    <property type="component" value="Unassembled WGS sequence"/>
</dbReference>
<proteinExistence type="predicted"/>
<dbReference type="RefSeq" id="WP_135568723.1">
    <property type="nucleotide sequence ID" value="NZ_RQGK01000049.1"/>
</dbReference>
<protein>
    <recommendedName>
        <fullName evidence="3">Lipoprotein</fullName>
    </recommendedName>
</protein>
<evidence type="ECO:0008006" key="3">
    <source>
        <dbReference type="Google" id="ProtNLM"/>
    </source>
</evidence>
<sequence length="174" mass="18073">MKKAILVLLILVMAIACKPKETDEEKSDKLFMDIIMASVLLNPCNTGVRFSSGASNFTVADGQALTVCADQNGTPTVTFAKAGSYRLIGINGSQTHFSSRCNSNYSDFGLTVKDGGNTTVLTSSTVGATADITVTANAAYTITVTGVASTSPYSCNGVRASISTTPARLTITPI</sequence>
<reference evidence="1 2" key="1">
    <citation type="journal article" date="2019" name="PLoS Negl. Trop. Dis.">
        <title>Revisiting the worldwide diversity of Leptospira species in the environment.</title>
        <authorList>
            <person name="Vincent A.T."/>
            <person name="Schiettekatte O."/>
            <person name="Bourhy P."/>
            <person name="Veyrier F.J."/>
            <person name="Picardeau M."/>
        </authorList>
    </citation>
    <scope>NUCLEOTIDE SEQUENCE [LARGE SCALE GENOMIC DNA]</scope>
    <source>
        <strain evidence="1 2">201702445</strain>
    </source>
</reference>
<dbReference type="PROSITE" id="PS51257">
    <property type="entry name" value="PROKAR_LIPOPROTEIN"/>
    <property type="match status" value="1"/>
</dbReference>
<dbReference type="EMBL" id="RQGM01000059">
    <property type="protein sequence ID" value="TGL82012.1"/>
    <property type="molecule type" value="Genomic_DNA"/>
</dbReference>
<name>A0A6N4QEN4_9LEPT</name>